<evidence type="ECO:0000256" key="1">
    <source>
        <dbReference type="ARBA" id="ARBA00009986"/>
    </source>
</evidence>
<dbReference type="EMBL" id="CP009112">
    <property type="protein sequence ID" value="ANS32318.1"/>
    <property type="molecule type" value="Genomic_DNA"/>
</dbReference>
<dbReference type="PANTHER" id="PTHR43353:SF5">
    <property type="entry name" value="SUCCINATE-SEMIALDEHYDE DEHYDROGENASE, MITOCHONDRIAL"/>
    <property type="match status" value="1"/>
</dbReference>
<evidence type="ECO:0000256" key="2">
    <source>
        <dbReference type="ARBA" id="ARBA00023002"/>
    </source>
</evidence>
<dbReference type="Pfam" id="PF00171">
    <property type="entry name" value="Aldedh"/>
    <property type="match status" value="1"/>
</dbReference>
<dbReference type="InterPro" id="IPR050740">
    <property type="entry name" value="Aldehyde_DH_Superfamily"/>
</dbReference>
<dbReference type="Gene3D" id="3.40.309.10">
    <property type="entry name" value="Aldehyde Dehydrogenase, Chain A, domain 2"/>
    <property type="match status" value="1"/>
</dbReference>
<dbReference type="PROSITE" id="PS00687">
    <property type="entry name" value="ALDEHYDE_DEHYDR_GLU"/>
    <property type="match status" value="1"/>
</dbReference>
<dbReference type="InterPro" id="IPR016161">
    <property type="entry name" value="Ald_DH/histidinol_DH"/>
</dbReference>
<dbReference type="InterPro" id="IPR029510">
    <property type="entry name" value="Ald_DH_CS_GLU"/>
</dbReference>
<dbReference type="PANTHER" id="PTHR43353">
    <property type="entry name" value="SUCCINATE-SEMIALDEHYDE DEHYDROGENASE, MITOCHONDRIAL"/>
    <property type="match status" value="1"/>
</dbReference>
<dbReference type="Gene3D" id="3.40.605.10">
    <property type="entry name" value="Aldehyde Dehydrogenase, Chain A, domain 1"/>
    <property type="match status" value="1"/>
</dbReference>
<dbReference type="InterPro" id="IPR016162">
    <property type="entry name" value="Ald_DH_N"/>
</dbReference>
<evidence type="ECO:0000313" key="7">
    <source>
        <dbReference type="EMBL" id="ANS32410.1"/>
    </source>
</evidence>
<geneLocation type="plasmid" evidence="6">
    <name>pR1CP1</name>
</geneLocation>
<protein>
    <submittedName>
        <fullName evidence="6">Putative succinate-semialdehyde dehydrogenase</fullName>
    </submittedName>
</protein>
<dbReference type="FunFam" id="3.40.309.10:FF:000009">
    <property type="entry name" value="Aldehyde dehydrogenase A"/>
    <property type="match status" value="1"/>
</dbReference>
<feature type="active site" evidence="3">
    <location>
        <position position="259"/>
    </location>
</feature>
<dbReference type="PATRIC" id="fig|37919.13.peg.8135"/>
<dbReference type="RefSeq" id="WP_231138022.1">
    <property type="nucleotide sequence ID" value="NZ_CP009112.1"/>
</dbReference>
<dbReference type="SUPFAM" id="SSF53720">
    <property type="entry name" value="ALDH-like"/>
    <property type="match status" value="1"/>
</dbReference>
<evidence type="ECO:0000259" key="5">
    <source>
        <dbReference type="Pfam" id="PF00171"/>
    </source>
</evidence>
<dbReference type="GO" id="GO:0004777">
    <property type="term" value="F:succinate-semialdehyde dehydrogenase (NAD+) activity"/>
    <property type="evidence" value="ECO:0007669"/>
    <property type="project" value="TreeGrafter"/>
</dbReference>
<evidence type="ECO:0000256" key="3">
    <source>
        <dbReference type="PROSITE-ProRule" id="PRU10007"/>
    </source>
</evidence>
<gene>
    <name evidence="6" type="primary">gabd3</name>
    <name evidence="7" type="synonym">gabd4</name>
    <name evidence="6" type="ORF">R1CP_38625</name>
    <name evidence="7" type="ORF">R1CP_39130</name>
</gene>
<dbReference type="FunFam" id="3.40.605.10:FF:000005">
    <property type="entry name" value="Succinate-semialdehyde dehydrogenase I"/>
    <property type="match status" value="1"/>
</dbReference>
<dbReference type="EMBL" id="CP009112">
    <property type="protein sequence ID" value="ANS32410.1"/>
    <property type="molecule type" value="Genomic_DNA"/>
</dbReference>
<geneLocation type="plasmid" evidence="8">
    <name>pr1cp1</name>
</geneLocation>
<accession>A0A1B1KIA4</accession>
<organism evidence="6 8">
    <name type="scientific">Rhodococcus opacus</name>
    <name type="common">Nocardia opaca</name>
    <dbReference type="NCBI Taxonomy" id="37919"/>
    <lineage>
        <taxon>Bacteria</taxon>
        <taxon>Bacillati</taxon>
        <taxon>Actinomycetota</taxon>
        <taxon>Actinomycetes</taxon>
        <taxon>Mycobacteriales</taxon>
        <taxon>Nocardiaceae</taxon>
        <taxon>Rhodococcus</taxon>
    </lineage>
</organism>
<dbReference type="CDD" id="cd07103">
    <property type="entry name" value="ALDH_F5_SSADH_GabD"/>
    <property type="match status" value="1"/>
</dbReference>
<evidence type="ECO:0000313" key="6">
    <source>
        <dbReference type="EMBL" id="ANS32318.1"/>
    </source>
</evidence>
<dbReference type="AlphaFoldDB" id="A0A1B1KIA4"/>
<feature type="domain" description="Aldehyde dehydrogenase" evidence="5">
    <location>
        <begin position="29"/>
        <end position="482"/>
    </location>
</feature>
<dbReference type="GO" id="GO:0009450">
    <property type="term" value="P:gamma-aminobutyric acid catabolic process"/>
    <property type="evidence" value="ECO:0007669"/>
    <property type="project" value="TreeGrafter"/>
</dbReference>
<evidence type="ECO:0000313" key="8">
    <source>
        <dbReference type="Proteomes" id="UP000186108"/>
    </source>
</evidence>
<evidence type="ECO:0000256" key="4">
    <source>
        <dbReference type="RuleBase" id="RU003345"/>
    </source>
</evidence>
<reference evidence="6 8" key="1">
    <citation type="submission" date="2014-07" db="EMBL/GenBank/DDBJ databases">
        <authorList>
            <person name="Zhang J.E."/>
            <person name="Yang H."/>
            <person name="Guo J."/>
            <person name="Deng Z."/>
            <person name="Luo H."/>
            <person name="Luo M."/>
            <person name="Zhao B."/>
        </authorList>
    </citation>
    <scope>NUCLEOTIDE SEQUENCE [LARGE SCALE GENOMIC DNA]</scope>
    <source>
        <strain evidence="6 8">1CP</strain>
        <plasmid evidence="8">Plasmid pr1cp1</plasmid>
        <plasmid evidence="6">pR1CP1</plasmid>
    </source>
</reference>
<comment type="similarity">
    <text evidence="1 4">Belongs to the aldehyde dehydrogenase family.</text>
</comment>
<dbReference type="InterPro" id="IPR016163">
    <property type="entry name" value="Ald_DH_C"/>
</dbReference>
<proteinExistence type="inferred from homology"/>
<keyword evidence="2 4" id="KW-0560">Oxidoreductase</keyword>
<dbReference type="InterPro" id="IPR015590">
    <property type="entry name" value="Aldehyde_DH_dom"/>
</dbReference>
<dbReference type="Proteomes" id="UP000186108">
    <property type="component" value="Plasmid pR1CP1"/>
</dbReference>
<sequence>MDPLLGMVDADTAPRGDLFIGGEHITTASRRDVLDPSTGSPFASISVGGAEECASAVDAASETQPSWARTSPRERAEILRRAFELMTAHREQIAHIITRENGKVLADSRAEVSYAAEFFRWFSEEAVRVTGDFRTAPAGDKRIIVTHQPVGVSLLITPWNFPAAMATRKLAPALAAGCSVILKPASETPVTALAIAEILELAGVPSGVVNVVTAAPTAVRVREMLHDPRIKNLSFTGSTEVGVTLLREAADQVVRTSMELGGNAPFLVLADADVDAAVAGAMIAKLRNGGAACTAANRFYVHAAVADQFTEKLTKAVGRLKMGPGLETDSDIGSLVSVHERDKVSEIVDKAIAAGASASVGGDVPSGAGAFYPPTVLAGVEPNADILDVEIFGPVAPIVTFDEDSDAVRMANDTPYGLISYVYSGNFEHAIAVVDQLEAGMVAVNRGALSDPAAPFGGMKESGLGREGGFAGIHEFLETKYIAADL</sequence>
<keyword evidence="6" id="KW-0614">Plasmid</keyword>
<name>A0A1B1KIA4_RHOOP</name>